<dbReference type="SUPFAM" id="SSF48452">
    <property type="entry name" value="TPR-like"/>
    <property type="match status" value="2"/>
</dbReference>
<dbReference type="InterPro" id="IPR050498">
    <property type="entry name" value="Ycf3"/>
</dbReference>
<evidence type="ECO:0000313" key="5">
    <source>
        <dbReference type="Proteomes" id="UP000683310"/>
    </source>
</evidence>
<gene>
    <name evidence="4" type="ORF">KHQ06_07615</name>
</gene>
<feature type="region of interest" description="Disordered" evidence="3">
    <location>
        <begin position="373"/>
        <end position="394"/>
    </location>
</feature>
<keyword evidence="1" id="KW-0677">Repeat</keyword>
<feature type="region of interest" description="Disordered" evidence="3">
    <location>
        <begin position="252"/>
        <end position="279"/>
    </location>
</feature>
<keyword evidence="5" id="KW-1185">Reference proteome</keyword>
<keyword evidence="2" id="KW-0802">TPR repeat</keyword>
<evidence type="ECO:0000256" key="1">
    <source>
        <dbReference type="ARBA" id="ARBA00022737"/>
    </source>
</evidence>
<evidence type="ECO:0000256" key="3">
    <source>
        <dbReference type="SAM" id="MobiDB-lite"/>
    </source>
</evidence>
<evidence type="ECO:0008006" key="6">
    <source>
        <dbReference type="Google" id="ProtNLM"/>
    </source>
</evidence>
<dbReference type="PANTHER" id="PTHR44858:SF1">
    <property type="entry name" value="UDP-N-ACETYLGLUCOSAMINE--PEPTIDE N-ACETYLGLUCOSAMINYLTRANSFERASE SPINDLY-RELATED"/>
    <property type="match status" value="1"/>
</dbReference>
<reference evidence="4 5" key="1">
    <citation type="submission" date="2021-04" db="EMBL/GenBank/DDBJ databases">
        <title>Nocardia tengchongensis.</title>
        <authorList>
            <person name="Zhuang k."/>
            <person name="Ran Y."/>
            <person name="Li W."/>
        </authorList>
    </citation>
    <scope>NUCLEOTIDE SEQUENCE [LARGE SCALE GENOMIC DNA]</scope>
    <source>
        <strain evidence="4 5">CFH S0057</strain>
    </source>
</reference>
<sequence>MTEPDPQPDAALRQQLGALKKLEQAVLLAHLGRREAARDLAAAVVAAEPENSVALTTLAYMSLTCGDETRAFECATAALALDSAHGLAWIVRSSAALRLGFAASEDSAERRDRFEQALSAARRAQEVEPRNPESHMAFAKAICGSDPHAALAALHRVLELDPENIEVHRLRAGIFLEALPNRELAVEELHELLRLAPEDAQAMHLLGRIAAAAGDLDTAADRMRQAARSDPLKADLIRGDLERVLAEQRERAAAAAVPQSSGPAQPQGVPSPEGAGDPEVLADLRRCDAERWRSIEPADVERAMARLAQLRQTNPDDIGILYESALADWLCGRWRTAITRLRRVVRLDPERAAQVEAQIAAIEAAERQAIETRAAQREKKARRERQQAESDLELAAEQSIARRAARARARGSGSAKANAAELDAAVRVRRPGPFTRPQYWLVVFSAADTSATDAAQLRRRQQPQWVGSAGDHAARAAVRPVHAVPAAHGYPAAMIRIGLGRNVFGWSVGR</sequence>
<protein>
    <recommendedName>
        <fullName evidence="6">Tetratricopeptide repeat protein</fullName>
    </recommendedName>
</protein>
<dbReference type="Gene3D" id="1.25.40.10">
    <property type="entry name" value="Tetratricopeptide repeat domain"/>
    <property type="match status" value="2"/>
</dbReference>
<dbReference type="InterPro" id="IPR011990">
    <property type="entry name" value="TPR-like_helical_dom_sf"/>
</dbReference>
<dbReference type="PANTHER" id="PTHR44858">
    <property type="entry name" value="TETRATRICOPEPTIDE REPEAT PROTEIN 6"/>
    <property type="match status" value="1"/>
</dbReference>
<name>A0ABX8CUK3_9NOCA</name>
<dbReference type="EMBL" id="CP074371">
    <property type="protein sequence ID" value="QVI22838.1"/>
    <property type="molecule type" value="Genomic_DNA"/>
</dbReference>
<organism evidence="4 5">
    <name type="scientific">Nocardia tengchongensis</name>
    <dbReference type="NCBI Taxonomy" id="2055889"/>
    <lineage>
        <taxon>Bacteria</taxon>
        <taxon>Bacillati</taxon>
        <taxon>Actinomycetota</taxon>
        <taxon>Actinomycetes</taxon>
        <taxon>Mycobacteriales</taxon>
        <taxon>Nocardiaceae</taxon>
        <taxon>Nocardia</taxon>
    </lineage>
</organism>
<proteinExistence type="predicted"/>
<evidence type="ECO:0000256" key="2">
    <source>
        <dbReference type="ARBA" id="ARBA00022803"/>
    </source>
</evidence>
<feature type="compositionally biased region" description="Low complexity" evidence="3">
    <location>
        <begin position="253"/>
        <end position="272"/>
    </location>
</feature>
<dbReference type="Proteomes" id="UP000683310">
    <property type="component" value="Chromosome"/>
</dbReference>
<accession>A0ABX8CUK3</accession>
<evidence type="ECO:0000313" key="4">
    <source>
        <dbReference type="EMBL" id="QVI22838.1"/>
    </source>
</evidence>